<keyword evidence="1" id="KW-0732">Signal</keyword>
<sequence length="87" mass="9803">MFPFWSVNNAVVLFSMCCACRCNHQPTVSGRNRRSDLARIREVGAKSLEACSVFLSCQTLKPMTYISNQLTNSLLPACKNLPVIRHR</sequence>
<accession>A0A9P9DK88</accession>
<evidence type="ECO:0008006" key="4">
    <source>
        <dbReference type="Google" id="ProtNLM"/>
    </source>
</evidence>
<name>A0A9P9DK88_9HYPO</name>
<feature type="signal peptide" evidence="1">
    <location>
        <begin position="1"/>
        <end position="24"/>
    </location>
</feature>
<reference evidence="2" key="1">
    <citation type="journal article" date="2021" name="Nat. Commun.">
        <title>Genetic determinants of endophytism in the Arabidopsis root mycobiome.</title>
        <authorList>
            <person name="Mesny F."/>
            <person name="Miyauchi S."/>
            <person name="Thiergart T."/>
            <person name="Pickel B."/>
            <person name="Atanasova L."/>
            <person name="Karlsson M."/>
            <person name="Huettel B."/>
            <person name="Barry K.W."/>
            <person name="Haridas S."/>
            <person name="Chen C."/>
            <person name="Bauer D."/>
            <person name="Andreopoulos W."/>
            <person name="Pangilinan J."/>
            <person name="LaButti K."/>
            <person name="Riley R."/>
            <person name="Lipzen A."/>
            <person name="Clum A."/>
            <person name="Drula E."/>
            <person name="Henrissat B."/>
            <person name="Kohler A."/>
            <person name="Grigoriev I.V."/>
            <person name="Martin F.M."/>
            <person name="Hacquard S."/>
        </authorList>
    </citation>
    <scope>NUCLEOTIDE SEQUENCE</scope>
    <source>
        <strain evidence="2">MPI-CAGE-AT-0147</strain>
    </source>
</reference>
<evidence type="ECO:0000256" key="1">
    <source>
        <dbReference type="SAM" id="SignalP"/>
    </source>
</evidence>
<proteinExistence type="predicted"/>
<dbReference type="OrthoDB" id="440553at2759"/>
<dbReference type="AlphaFoldDB" id="A0A9P9DK88"/>
<gene>
    <name evidence="2" type="ORF">EDB81DRAFT_814325</name>
</gene>
<comment type="caution">
    <text evidence="2">The sequence shown here is derived from an EMBL/GenBank/DDBJ whole genome shotgun (WGS) entry which is preliminary data.</text>
</comment>
<feature type="chain" id="PRO_5040490764" description="Secreted protein" evidence="1">
    <location>
        <begin position="25"/>
        <end position="87"/>
    </location>
</feature>
<evidence type="ECO:0000313" key="2">
    <source>
        <dbReference type="EMBL" id="KAH7120502.1"/>
    </source>
</evidence>
<protein>
    <recommendedName>
        <fullName evidence="4">Secreted protein</fullName>
    </recommendedName>
</protein>
<keyword evidence="3" id="KW-1185">Reference proteome</keyword>
<dbReference type="Proteomes" id="UP000738349">
    <property type="component" value="Unassembled WGS sequence"/>
</dbReference>
<evidence type="ECO:0000313" key="3">
    <source>
        <dbReference type="Proteomes" id="UP000738349"/>
    </source>
</evidence>
<organism evidence="2 3">
    <name type="scientific">Dactylonectria macrodidyma</name>
    <dbReference type="NCBI Taxonomy" id="307937"/>
    <lineage>
        <taxon>Eukaryota</taxon>
        <taxon>Fungi</taxon>
        <taxon>Dikarya</taxon>
        <taxon>Ascomycota</taxon>
        <taxon>Pezizomycotina</taxon>
        <taxon>Sordariomycetes</taxon>
        <taxon>Hypocreomycetidae</taxon>
        <taxon>Hypocreales</taxon>
        <taxon>Nectriaceae</taxon>
        <taxon>Dactylonectria</taxon>
    </lineage>
</organism>
<dbReference type="EMBL" id="JAGMUV010000025">
    <property type="protein sequence ID" value="KAH7120502.1"/>
    <property type="molecule type" value="Genomic_DNA"/>
</dbReference>